<evidence type="ECO:0000313" key="3">
    <source>
        <dbReference type="EMBL" id="MRH44616.1"/>
    </source>
</evidence>
<dbReference type="InterPro" id="IPR036249">
    <property type="entry name" value="Thioredoxin-like_sf"/>
</dbReference>
<keyword evidence="4" id="KW-1185">Reference proteome</keyword>
<gene>
    <name evidence="3" type="ORF">GH741_18375</name>
</gene>
<sequence>MVQLHENLNVLDDFDANAYIVSGDSPEEQLVVYDALKERYGVSLPFISDPELELIDKFNMKNEDAAYRGYGMLDADGEVVFNKVDDNWGDQLSATIEEINKEYKQLTNN</sequence>
<evidence type="ECO:0000313" key="4">
    <source>
        <dbReference type="Proteomes" id="UP000799092"/>
    </source>
</evidence>
<protein>
    <submittedName>
        <fullName evidence="3">Redoxin domain-containing protein</fullName>
    </submittedName>
</protein>
<dbReference type="Proteomes" id="UP000799092">
    <property type="component" value="Unassembled WGS sequence"/>
</dbReference>
<evidence type="ECO:0000259" key="2">
    <source>
        <dbReference type="Pfam" id="PF00578"/>
    </source>
</evidence>
<dbReference type="EMBL" id="WJNG01000017">
    <property type="protein sequence ID" value="MRH44616.1"/>
    <property type="molecule type" value="Genomic_DNA"/>
</dbReference>
<dbReference type="InterPro" id="IPR000866">
    <property type="entry name" value="AhpC/TSA"/>
</dbReference>
<dbReference type="AlphaFoldDB" id="A0A6A8DJG6"/>
<dbReference type="Gene3D" id="3.40.30.10">
    <property type="entry name" value="Glutaredoxin"/>
    <property type="match status" value="1"/>
</dbReference>
<dbReference type="GO" id="GO:0016491">
    <property type="term" value="F:oxidoreductase activity"/>
    <property type="evidence" value="ECO:0007669"/>
    <property type="project" value="InterPro"/>
</dbReference>
<keyword evidence="1" id="KW-1015">Disulfide bond</keyword>
<feature type="domain" description="Alkyl hydroperoxide reductase subunit C/ Thiol specific antioxidant" evidence="2">
    <location>
        <begin position="3"/>
        <end position="80"/>
    </location>
</feature>
<evidence type="ECO:0000256" key="1">
    <source>
        <dbReference type="ARBA" id="ARBA00023157"/>
    </source>
</evidence>
<accession>A0A6A8DJG6</accession>
<name>A0A6A8DJG6_9BACI</name>
<reference evidence="3" key="1">
    <citation type="submission" date="2019-11" db="EMBL/GenBank/DDBJ databases">
        <authorList>
            <person name="Li J."/>
        </authorList>
    </citation>
    <scope>NUCLEOTIDE SEQUENCE</scope>
    <source>
        <strain evidence="3">B6B</strain>
    </source>
</reference>
<dbReference type="GO" id="GO:0016209">
    <property type="term" value="F:antioxidant activity"/>
    <property type="evidence" value="ECO:0007669"/>
    <property type="project" value="InterPro"/>
</dbReference>
<dbReference type="OrthoDB" id="2453868at2"/>
<proteinExistence type="predicted"/>
<comment type="caution">
    <text evidence="3">The sequence shown here is derived from an EMBL/GenBank/DDBJ whole genome shotgun (WGS) entry which is preliminary data.</text>
</comment>
<dbReference type="Pfam" id="PF00578">
    <property type="entry name" value="AhpC-TSA"/>
    <property type="match status" value="1"/>
</dbReference>
<organism evidence="3 4">
    <name type="scientific">Aquibacillus halophilus</name>
    <dbReference type="NCBI Taxonomy" id="930132"/>
    <lineage>
        <taxon>Bacteria</taxon>
        <taxon>Bacillati</taxon>
        <taxon>Bacillota</taxon>
        <taxon>Bacilli</taxon>
        <taxon>Bacillales</taxon>
        <taxon>Bacillaceae</taxon>
        <taxon>Aquibacillus</taxon>
    </lineage>
</organism>
<dbReference type="SUPFAM" id="SSF52833">
    <property type="entry name" value="Thioredoxin-like"/>
    <property type="match status" value="1"/>
</dbReference>